<comment type="caution">
    <text evidence="2">The sequence shown here is derived from an EMBL/GenBank/DDBJ whole genome shotgun (WGS) entry which is preliminary data.</text>
</comment>
<dbReference type="PANTHER" id="PTHR11697">
    <property type="entry name" value="GENERAL TRANSCRIPTION FACTOR 2-RELATED ZINC FINGER PROTEIN"/>
    <property type="match status" value="1"/>
</dbReference>
<dbReference type="PANTHER" id="PTHR11697:SF230">
    <property type="entry name" value="ZINC FINGER, MYM DOMAIN CONTAINING 1"/>
    <property type="match status" value="1"/>
</dbReference>
<proteinExistence type="predicted"/>
<dbReference type="Proteomes" id="UP000235145">
    <property type="component" value="Unassembled WGS sequence"/>
</dbReference>
<protein>
    <recommendedName>
        <fullName evidence="1">TTF-type domain-containing protein</fullName>
    </recommendedName>
</protein>
<dbReference type="InterPro" id="IPR006580">
    <property type="entry name" value="Znf_TTF"/>
</dbReference>
<accession>A0A9R1WKP8</accession>
<gene>
    <name evidence="2" type="ORF">LSAT_V11C100010720</name>
</gene>
<sequence length="543" mass="62592">MSLHKFFKKKEDDEQQHKYMKADLNSIPVDPFERPNEIRRPYLQKEHFQPLNHKFPPRDFRGKPRRFIQFWFDDNKYWLEYSIKQDAAFCLCCYLFKSSIPNQGGSDHFVKSGFKAWNRKSGIDNHKEGTPHTIVVQKCQKYRTCLNASIDCVRFLIRQGLSFRGHNEKEDSDNKGNFLELLQWLANRCDVVDRIALKNAPKNAQMKCGEVVEMFVGLRNVNDTSALSLKATIYDVLAKWNLSPSRIRGQGYDGASNMSGAFSGLRTLIMNETKYAHFVHCFVHQLQLALVFVAKNHTTINDFFDVVSRIKKQAVKVMAALAEGELQSGTGLNQEVGIKRPSDTRWGSHFASLLNIQTIYASICDVLEDISEFDSDRDRRAEVICILKWLKSFDFVFCLHFMVDILGVTGHLNTILQRKDQDIINAMNQLSRSKKAIQESRDIGWDPLLEKVTLFCAKNKVKVVDLEDEYFNGYSHCKVELGNYIKDVREDERFTDLKSIGDLAKKMVEEKKHIIYPKVYLLVKLALILPVATISVERAFSAM</sequence>
<dbReference type="InterPro" id="IPR025398">
    <property type="entry name" value="DUF4371"/>
</dbReference>
<dbReference type="SMART" id="SM00597">
    <property type="entry name" value="ZnF_TTF"/>
    <property type="match status" value="1"/>
</dbReference>
<evidence type="ECO:0000313" key="3">
    <source>
        <dbReference type="Proteomes" id="UP000235145"/>
    </source>
</evidence>
<dbReference type="AlphaFoldDB" id="A0A9R1WKP8"/>
<reference evidence="2 3" key="1">
    <citation type="journal article" date="2017" name="Nat. Commun.">
        <title>Genome assembly with in vitro proximity ligation data and whole-genome triplication in lettuce.</title>
        <authorList>
            <person name="Reyes-Chin-Wo S."/>
            <person name="Wang Z."/>
            <person name="Yang X."/>
            <person name="Kozik A."/>
            <person name="Arikit S."/>
            <person name="Song C."/>
            <person name="Xia L."/>
            <person name="Froenicke L."/>
            <person name="Lavelle D.O."/>
            <person name="Truco M.J."/>
            <person name="Xia R."/>
            <person name="Zhu S."/>
            <person name="Xu C."/>
            <person name="Xu H."/>
            <person name="Xu X."/>
            <person name="Cox K."/>
            <person name="Korf I."/>
            <person name="Meyers B.C."/>
            <person name="Michelmore R.W."/>
        </authorList>
    </citation>
    <scope>NUCLEOTIDE SEQUENCE [LARGE SCALE GENOMIC DNA]</scope>
    <source>
        <strain evidence="3">cv. Salinas</strain>
        <tissue evidence="2">Seedlings</tissue>
    </source>
</reference>
<dbReference type="EMBL" id="NBSK02000001">
    <property type="protein sequence ID" value="KAJ0227030.1"/>
    <property type="molecule type" value="Genomic_DNA"/>
</dbReference>
<name>A0A9R1WKP8_LACSA</name>
<keyword evidence="3" id="KW-1185">Reference proteome</keyword>
<evidence type="ECO:0000313" key="2">
    <source>
        <dbReference type="EMBL" id="KAJ0227030.1"/>
    </source>
</evidence>
<dbReference type="SUPFAM" id="SSF53098">
    <property type="entry name" value="Ribonuclease H-like"/>
    <property type="match status" value="1"/>
</dbReference>
<feature type="domain" description="TTF-type" evidence="1">
    <location>
        <begin position="63"/>
        <end position="168"/>
    </location>
</feature>
<evidence type="ECO:0000259" key="1">
    <source>
        <dbReference type="SMART" id="SM00597"/>
    </source>
</evidence>
<organism evidence="2 3">
    <name type="scientific">Lactuca sativa</name>
    <name type="common">Garden lettuce</name>
    <dbReference type="NCBI Taxonomy" id="4236"/>
    <lineage>
        <taxon>Eukaryota</taxon>
        <taxon>Viridiplantae</taxon>
        <taxon>Streptophyta</taxon>
        <taxon>Embryophyta</taxon>
        <taxon>Tracheophyta</taxon>
        <taxon>Spermatophyta</taxon>
        <taxon>Magnoliopsida</taxon>
        <taxon>eudicotyledons</taxon>
        <taxon>Gunneridae</taxon>
        <taxon>Pentapetalae</taxon>
        <taxon>asterids</taxon>
        <taxon>campanulids</taxon>
        <taxon>Asterales</taxon>
        <taxon>Asteraceae</taxon>
        <taxon>Cichorioideae</taxon>
        <taxon>Cichorieae</taxon>
        <taxon>Lactucinae</taxon>
        <taxon>Lactuca</taxon>
    </lineage>
</organism>
<dbReference type="Pfam" id="PF14291">
    <property type="entry name" value="DUF4371"/>
    <property type="match status" value="1"/>
</dbReference>
<dbReference type="InterPro" id="IPR012337">
    <property type="entry name" value="RNaseH-like_sf"/>
</dbReference>
<dbReference type="InterPro" id="IPR055298">
    <property type="entry name" value="AtLOH3-like"/>
</dbReference>